<dbReference type="SUPFAM" id="SSF143081">
    <property type="entry name" value="BB1717-like"/>
    <property type="match status" value="1"/>
</dbReference>
<gene>
    <name evidence="10" type="ordered locus">Mnod_7622</name>
</gene>
<sequence length="232" mass="25910">MSIIASGLRASQTEQTTRRGIAGSGVPSGNRFVAMIAPWRQPGAVQRTEAVSPSAGTVGERVTSGPELRARARETSFPPPPKVGTQPVTNIRNVASPYWRPWLKPEFRCLVPVSSFSEYADTKPRKTPVWFALSQERPLFAFAGIWRPWTGLRGPKRNDPIEEEHRLYAFLTTEANGVVGPVHPKAMPVLLTSEEEWRTWLEAPADEALQLQRPLPDDRMMEVARGERRDGM</sequence>
<evidence type="ECO:0000256" key="7">
    <source>
        <dbReference type="ARBA" id="ARBA00023239"/>
    </source>
</evidence>
<dbReference type="Gene3D" id="3.90.1680.10">
    <property type="entry name" value="SOS response associated peptidase-like"/>
    <property type="match status" value="1"/>
</dbReference>
<evidence type="ECO:0000256" key="6">
    <source>
        <dbReference type="ARBA" id="ARBA00023125"/>
    </source>
</evidence>
<dbReference type="HOGENOM" id="CLU_035990_5_0_5"/>
<evidence type="ECO:0000256" key="9">
    <source>
        <dbReference type="SAM" id="MobiDB-lite"/>
    </source>
</evidence>
<dbReference type="EMBL" id="CP001349">
    <property type="protein sequence ID" value="ACL62355.1"/>
    <property type="molecule type" value="Genomic_DNA"/>
</dbReference>
<comment type="similarity">
    <text evidence="1 8">Belongs to the SOS response-associated peptidase family.</text>
</comment>
<dbReference type="EC" id="3.4.-.-" evidence="8"/>
<dbReference type="eggNOG" id="COG2135">
    <property type="taxonomic scope" value="Bacteria"/>
</dbReference>
<evidence type="ECO:0000313" key="10">
    <source>
        <dbReference type="EMBL" id="ACL62355.1"/>
    </source>
</evidence>
<evidence type="ECO:0000313" key="11">
    <source>
        <dbReference type="Proteomes" id="UP000008207"/>
    </source>
</evidence>
<dbReference type="Proteomes" id="UP000008207">
    <property type="component" value="Chromosome"/>
</dbReference>
<keyword evidence="7" id="KW-0456">Lyase</keyword>
<dbReference type="GO" id="GO:0003697">
    <property type="term" value="F:single-stranded DNA binding"/>
    <property type="evidence" value="ECO:0007669"/>
    <property type="project" value="InterPro"/>
</dbReference>
<feature type="region of interest" description="Disordered" evidence="9">
    <location>
        <begin position="1"/>
        <end position="27"/>
    </location>
</feature>
<proteinExistence type="inferred from homology"/>
<dbReference type="AlphaFoldDB" id="B8IQR0"/>
<dbReference type="STRING" id="460265.Mnod_7622"/>
<dbReference type="GO" id="GO:0006508">
    <property type="term" value="P:proteolysis"/>
    <property type="evidence" value="ECO:0007669"/>
    <property type="project" value="UniProtKB-KW"/>
</dbReference>
<dbReference type="GO" id="GO:0016829">
    <property type="term" value="F:lyase activity"/>
    <property type="evidence" value="ECO:0007669"/>
    <property type="project" value="UniProtKB-KW"/>
</dbReference>
<evidence type="ECO:0000256" key="5">
    <source>
        <dbReference type="ARBA" id="ARBA00023124"/>
    </source>
</evidence>
<accession>B8IQR0</accession>
<dbReference type="InterPro" id="IPR003738">
    <property type="entry name" value="SRAP"/>
</dbReference>
<evidence type="ECO:0000256" key="3">
    <source>
        <dbReference type="ARBA" id="ARBA00022763"/>
    </source>
</evidence>
<evidence type="ECO:0000256" key="2">
    <source>
        <dbReference type="ARBA" id="ARBA00022670"/>
    </source>
</evidence>
<keyword evidence="3" id="KW-0227">DNA damage</keyword>
<dbReference type="PANTHER" id="PTHR13604:SF0">
    <property type="entry name" value="ABASIC SITE PROCESSING PROTEIN HMCES"/>
    <property type="match status" value="1"/>
</dbReference>
<reference evidence="10 11" key="1">
    <citation type="submission" date="2009-01" db="EMBL/GenBank/DDBJ databases">
        <title>Complete sequence of chromosome of Methylobacterium nodulans ORS 2060.</title>
        <authorList>
            <consortium name="US DOE Joint Genome Institute"/>
            <person name="Lucas S."/>
            <person name="Copeland A."/>
            <person name="Lapidus A."/>
            <person name="Glavina del Rio T."/>
            <person name="Dalin E."/>
            <person name="Tice H."/>
            <person name="Bruce D."/>
            <person name="Goodwin L."/>
            <person name="Pitluck S."/>
            <person name="Sims D."/>
            <person name="Brettin T."/>
            <person name="Detter J.C."/>
            <person name="Han C."/>
            <person name="Larimer F."/>
            <person name="Land M."/>
            <person name="Hauser L."/>
            <person name="Kyrpides N."/>
            <person name="Ivanova N."/>
            <person name="Marx C.J."/>
            <person name="Richardson P."/>
        </authorList>
    </citation>
    <scope>NUCLEOTIDE SEQUENCE [LARGE SCALE GENOMIC DNA]</scope>
    <source>
        <strain evidence="11">LMG 21967 / CNCM I-2342 / ORS 2060</strain>
    </source>
</reference>
<evidence type="ECO:0000256" key="8">
    <source>
        <dbReference type="RuleBase" id="RU364100"/>
    </source>
</evidence>
<protein>
    <recommendedName>
        <fullName evidence="8">Abasic site processing protein</fullName>
        <ecNumber evidence="8">3.4.-.-</ecNumber>
    </recommendedName>
</protein>
<keyword evidence="5" id="KW-0190">Covalent protein-DNA linkage</keyword>
<dbReference type="GO" id="GO:0106300">
    <property type="term" value="P:protein-DNA covalent cross-linking repair"/>
    <property type="evidence" value="ECO:0007669"/>
    <property type="project" value="InterPro"/>
</dbReference>
<dbReference type="GO" id="GO:0008233">
    <property type="term" value="F:peptidase activity"/>
    <property type="evidence" value="ECO:0007669"/>
    <property type="project" value="UniProtKB-KW"/>
</dbReference>
<dbReference type="KEGG" id="mno:Mnod_7622"/>
<evidence type="ECO:0000256" key="1">
    <source>
        <dbReference type="ARBA" id="ARBA00008136"/>
    </source>
</evidence>
<keyword evidence="4 8" id="KW-0378">Hydrolase</keyword>
<organism evidence="10 11">
    <name type="scientific">Methylobacterium nodulans (strain LMG 21967 / CNCM I-2342 / ORS 2060)</name>
    <dbReference type="NCBI Taxonomy" id="460265"/>
    <lineage>
        <taxon>Bacteria</taxon>
        <taxon>Pseudomonadati</taxon>
        <taxon>Pseudomonadota</taxon>
        <taxon>Alphaproteobacteria</taxon>
        <taxon>Hyphomicrobiales</taxon>
        <taxon>Methylobacteriaceae</taxon>
        <taxon>Methylobacterium</taxon>
    </lineage>
</organism>
<dbReference type="InterPro" id="IPR036590">
    <property type="entry name" value="SRAP-like"/>
</dbReference>
<evidence type="ECO:0000256" key="4">
    <source>
        <dbReference type="ARBA" id="ARBA00022801"/>
    </source>
</evidence>
<keyword evidence="11" id="KW-1185">Reference proteome</keyword>
<dbReference type="Pfam" id="PF02586">
    <property type="entry name" value="SRAP"/>
    <property type="match status" value="1"/>
</dbReference>
<name>B8IQR0_METNO</name>
<keyword evidence="6" id="KW-0238">DNA-binding</keyword>
<dbReference type="PANTHER" id="PTHR13604">
    <property type="entry name" value="DC12-RELATED"/>
    <property type="match status" value="1"/>
</dbReference>
<keyword evidence="2 8" id="KW-0645">Protease</keyword>